<keyword evidence="1 3" id="KW-0694">RNA-binding</keyword>
<dbReference type="EMBL" id="CAJNBJ010000016">
    <property type="protein sequence ID" value="CAE6757148.1"/>
    <property type="molecule type" value="Genomic_DNA"/>
</dbReference>
<evidence type="ECO:0000256" key="2">
    <source>
        <dbReference type="ARBA" id="ARBA00029460"/>
    </source>
</evidence>
<comment type="similarity">
    <text evidence="2">Belongs to the TlyA family.</text>
</comment>
<dbReference type="SMART" id="SM00363">
    <property type="entry name" value="S4"/>
    <property type="match status" value="1"/>
</dbReference>
<evidence type="ECO:0000313" key="7">
    <source>
        <dbReference type="Proteomes" id="UP000675880"/>
    </source>
</evidence>
<dbReference type="InterPro" id="IPR047048">
    <property type="entry name" value="TlyA"/>
</dbReference>
<sequence>MVQKIRPERERLDRVLVNRGLVASREDAARLILAGLVRVDGTVVDKAAKLTLPDASVEVTGPGSPYVGRGGEKLAGALDQFQVDPKGMTCFDVGCSTGGFTDCLLQRGASRVYAVDVGYGQFEWRLRQDPRVVLMERTNIRHLPPHAIPEPIDLIVIDVSFISLTLVLPCVVSYLTASGSIITLIKPQFEVGKGLVGRGGIVRDDGLRQGAAEKVIACALSLGLELAGRMESPIEGRKGNREILAWFRHKASSEKDMRKRGVTGADESTLRKSAEGVG</sequence>
<organism evidence="6 7">
    <name type="scientific">Nitrospira defluvii</name>
    <dbReference type="NCBI Taxonomy" id="330214"/>
    <lineage>
        <taxon>Bacteria</taxon>
        <taxon>Pseudomonadati</taxon>
        <taxon>Nitrospirota</taxon>
        <taxon>Nitrospiria</taxon>
        <taxon>Nitrospirales</taxon>
        <taxon>Nitrospiraceae</taxon>
        <taxon>Nitrospira</taxon>
    </lineage>
</organism>
<name>A0ABM8RJW7_9BACT</name>
<dbReference type="PANTHER" id="PTHR32319:SF0">
    <property type="entry name" value="BACTERIAL HEMOLYSIN-LIKE PROTEIN"/>
    <property type="match status" value="1"/>
</dbReference>
<dbReference type="GO" id="GO:0032259">
    <property type="term" value="P:methylation"/>
    <property type="evidence" value="ECO:0007669"/>
    <property type="project" value="UniProtKB-KW"/>
</dbReference>
<dbReference type="InterPro" id="IPR004538">
    <property type="entry name" value="Hemolysin_A/TlyA"/>
</dbReference>
<protein>
    <submittedName>
        <fullName evidence="6">16S/23S rRNA (Cytidine-2\\'-O)-methyltransferase TlyA</fullName>
        <ecNumber evidence="6">2.1.1.226</ecNumber>
        <ecNumber evidence="6">2.1.1.227</ecNumber>
    </submittedName>
</protein>
<dbReference type="EC" id="2.1.1.226" evidence="6"/>
<accession>A0ABM8RJW7</accession>
<dbReference type="PIRSF" id="PIRSF005578">
    <property type="entry name" value="TlyA"/>
    <property type="match status" value="1"/>
</dbReference>
<dbReference type="SUPFAM" id="SSF55174">
    <property type="entry name" value="Alpha-L RNA-binding motif"/>
    <property type="match status" value="1"/>
</dbReference>
<gene>
    <name evidence="6" type="primary">tlyA</name>
    <name evidence="6" type="ORF">NSPZN2_30460</name>
</gene>
<feature type="region of interest" description="Disordered" evidence="4">
    <location>
        <begin position="252"/>
        <end position="278"/>
    </location>
</feature>
<dbReference type="EC" id="2.1.1.227" evidence="6"/>
<dbReference type="Pfam" id="PF01479">
    <property type="entry name" value="S4"/>
    <property type="match status" value="1"/>
</dbReference>
<comment type="caution">
    <text evidence="6">The sequence shown here is derived from an EMBL/GenBank/DDBJ whole genome shotgun (WGS) entry which is preliminary data.</text>
</comment>
<dbReference type="SUPFAM" id="SSF53335">
    <property type="entry name" value="S-adenosyl-L-methionine-dependent methyltransferases"/>
    <property type="match status" value="1"/>
</dbReference>
<dbReference type="PANTHER" id="PTHR32319">
    <property type="entry name" value="BACTERIAL HEMOLYSIN-LIKE PROTEIN"/>
    <property type="match status" value="1"/>
</dbReference>
<dbReference type="Pfam" id="PF01728">
    <property type="entry name" value="FtsJ"/>
    <property type="match status" value="1"/>
</dbReference>
<dbReference type="CDD" id="cd00165">
    <property type="entry name" value="S4"/>
    <property type="match status" value="1"/>
</dbReference>
<dbReference type="Gene3D" id="3.40.50.150">
    <property type="entry name" value="Vaccinia Virus protein VP39"/>
    <property type="match status" value="1"/>
</dbReference>
<dbReference type="Gene3D" id="3.10.290.10">
    <property type="entry name" value="RNA-binding S4 domain"/>
    <property type="match status" value="1"/>
</dbReference>
<evidence type="ECO:0000256" key="1">
    <source>
        <dbReference type="ARBA" id="ARBA00022884"/>
    </source>
</evidence>
<proteinExistence type="inferred from homology"/>
<evidence type="ECO:0000256" key="3">
    <source>
        <dbReference type="PROSITE-ProRule" id="PRU00182"/>
    </source>
</evidence>
<evidence type="ECO:0000256" key="4">
    <source>
        <dbReference type="SAM" id="MobiDB-lite"/>
    </source>
</evidence>
<dbReference type="PROSITE" id="PS50889">
    <property type="entry name" value="S4"/>
    <property type="match status" value="1"/>
</dbReference>
<dbReference type="NCBIfam" id="TIGR00478">
    <property type="entry name" value="tly"/>
    <property type="match status" value="1"/>
</dbReference>
<dbReference type="InterPro" id="IPR036986">
    <property type="entry name" value="S4_RNA-bd_sf"/>
</dbReference>
<dbReference type="GO" id="GO:0008168">
    <property type="term" value="F:methyltransferase activity"/>
    <property type="evidence" value="ECO:0007669"/>
    <property type="project" value="UniProtKB-KW"/>
</dbReference>
<reference evidence="6 7" key="1">
    <citation type="submission" date="2021-02" db="EMBL/GenBank/DDBJ databases">
        <authorList>
            <person name="Han P."/>
        </authorList>
    </citation>
    <scope>NUCLEOTIDE SEQUENCE [LARGE SCALE GENOMIC DNA]</scope>
    <source>
        <strain evidence="6">Candidatus Nitrospira sp. ZN2</strain>
    </source>
</reference>
<dbReference type="CDD" id="cd02440">
    <property type="entry name" value="AdoMet_MTases"/>
    <property type="match status" value="1"/>
</dbReference>
<dbReference type="Proteomes" id="UP000675880">
    <property type="component" value="Unassembled WGS sequence"/>
</dbReference>
<feature type="domain" description="RNA-binding S4" evidence="5">
    <location>
        <begin position="10"/>
        <end position="73"/>
    </location>
</feature>
<evidence type="ECO:0000313" key="6">
    <source>
        <dbReference type="EMBL" id="CAE6757148.1"/>
    </source>
</evidence>
<dbReference type="InterPro" id="IPR029063">
    <property type="entry name" value="SAM-dependent_MTases_sf"/>
</dbReference>
<keyword evidence="7" id="KW-1185">Reference proteome</keyword>
<dbReference type="RefSeq" id="WP_213042617.1">
    <property type="nucleotide sequence ID" value="NZ_CAJNBJ010000016.1"/>
</dbReference>
<evidence type="ECO:0000259" key="5">
    <source>
        <dbReference type="SMART" id="SM00363"/>
    </source>
</evidence>
<feature type="compositionally biased region" description="Basic and acidic residues" evidence="4">
    <location>
        <begin position="268"/>
        <end position="278"/>
    </location>
</feature>
<keyword evidence="6" id="KW-0489">Methyltransferase</keyword>
<dbReference type="InterPro" id="IPR002877">
    <property type="entry name" value="RNA_MeTrfase_FtsJ_dom"/>
</dbReference>
<keyword evidence="6" id="KW-0808">Transferase</keyword>
<dbReference type="InterPro" id="IPR002942">
    <property type="entry name" value="S4_RNA-bd"/>
</dbReference>